<evidence type="ECO:0000256" key="9">
    <source>
        <dbReference type="ARBA" id="ARBA00023136"/>
    </source>
</evidence>
<gene>
    <name evidence="11" type="ORF">UR08_06625</name>
</gene>
<evidence type="ECO:0000256" key="4">
    <source>
        <dbReference type="ARBA" id="ARBA00022475"/>
    </source>
</evidence>
<keyword evidence="5" id="KW-0410">Iron transport</keyword>
<dbReference type="InterPro" id="IPR037294">
    <property type="entry name" value="ABC_BtuC-like"/>
</dbReference>
<dbReference type="GO" id="GO:0022857">
    <property type="term" value="F:transmembrane transporter activity"/>
    <property type="evidence" value="ECO:0007669"/>
    <property type="project" value="InterPro"/>
</dbReference>
<dbReference type="AlphaFoldDB" id="A0A3D8TP49"/>
<dbReference type="PROSITE" id="PS51257">
    <property type="entry name" value="PROKAR_LIPOPROTEIN"/>
    <property type="match status" value="1"/>
</dbReference>
<feature type="transmembrane region" description="Helical" evidence="10">
    <location>
        <begin position="99"/>
        <end position="119"/>
    </location>
</feature>
<dbReference type="PANTHER" id="PTHR30472:SF19">
    <property type="entry name" value="PETROBACTIN IMPORT SYSTEM PERMEASE PROTEIN YCLO"/>
    <property type="match status" value="1"/>
</dbReference>
<protein>
    <submittedName>
        <fullName evidence="11">Iron ABC transporter permease</fullName>
    </submittedName>
</protein>
<evidence type="ECO:0000256" key="8">
    <source>
        <dbReference type="ARBA" id="ARBA00023004"/>
    </source>
</evidence>
<sequence>MRKKMTLLVVLVLIFSACYLFLFIGGNLEFALKLRVTKWLAILLTGLGIAISTVIFQTITGNRILTPSIMGLDSLYMLFQTALLFLMGQSKLLHLGSEINFVLSCGLMVVFSIVFYYLLFKRKGTSIYLLLLVGIICGTFFSSFSSFMEMLIDPNEFQIVQDKSFAGFGNVHQSVLFLSAILMLLVFLYLGKISKYLDVLTLGKEEAMNLGVSYEKVVKRLLIVVAILTSIATALVGPITFLGLIVSNIAYQLFPTYKHRILIPAAALISVLTLTFGQVLAERLFHFNTPISVIINLAGGIYFLYLLLKGRKLV</sequence>
<evidence type="ECO:0000256" key="7">
    <source>
        <dbReference type="ARBA" id="ARBA00022989"/>
    </source>
</evidence>
<dbReference type="GO" id="GO:0005886">
    <property type="term" value="C:plasma membrane"/>
    <property type="evidence" value="ECO:0007669"/>
    <property type="project" value="UniProtKB-SubCell"/>
</dbReference>
<keyword evidence="3" id="KW-0813">Transport</keyword>
<dbReference type="Pfam" id="PF01032">
    <property type="entry name" value="FecCD"/>
    <property type="match status" value="1"/>
</dbReference>
<dbReference type="FunFam" id="1.10.3470.10:FF:000004">
    <property type="entry name" value="Iron compound ABC transporter, permease"/>
    <property type="match status" value="1"/>
</dbReference>
<evidence type="ECO:0000256" key="10">
    <source>
        <dbReference type="SAM" id="Phobius"/>
    </source>
</evidence>
<dbReference type="PANTHER" id="PTHR30472">
    <property type="entry name" value="FERRIC ENTEROBACTIN TRANSPORT SYSTEM PERMEASE PROTEIN"/>
    <property type="match status" value="1"/>
</dbReference>
<evidence type="ECO:0000313" key="11">
    <source>
        <dbReference type="EMBL" id="RDX00658.1"/>
    </source>
</evidence>
<feature type="transmembrane region" description="Helical" evidence="10">
    <location>
        <begin position="221"/>
        <end position="249"/>
    </location>
</feature>
<keyword evidence="7 10" id="KW-1133">Transmembrane helix</keyword>
<dbReference type="InterPro" id="IPR000522">
    <property type="entry name" value="ABC_transptr_permease_BtuC"/>
</dbReference>
<proteinExistence type="inferred from homology"/>
<keyword evidence="4" id="KW-1003">Cell membrane</keyword>
<keyword evidence="9 10" id="KW-0472">Membrane</keyword>
<feature type="transmembrane region" description="Helical" evidence="10">
    <location>
        <begin position="65"/>
        <end position="87"/>
    </location>
</feature>
<feature type="transmembrane region" description="Helical" evidence="10">
    <location>
        <begin position="40"/>
        <end position="59"/>
    </location>
</feature>
<dbReference type="CDD" id="cd06550">
    <property type="entry name" value="TM_ABC_iron-siderophores_like"/>
    <property type="match status" value="1"/>
</dbReference>
<comment type="caution">
    <text evidence="11">The sequence shown here is derived from an EMBL/GenBank/DDBJ whole genome shotgun (WGS) entry which is preliminary data.</text>
</comment>
<dbReference type="RefSeq" id="WP_115752896.1">
    <property type="nucleotide sequence ID" value="NZ_LARY01000002.1"/>
</dbReference>
<evidence type="ECO:0000256" key="6">
    <source>
        <dbReference type="ARBA" id="ARBA00022692"/>
    </source>
</evidence>
<name>A0A3D8TP49_9LIST</name>
<dbReference type="Proteomes" id="UP000257055">
    <property type="component" value="Unassembled WGS sequence"/>
</dbReference>
<feature type="transmembrane region" description="Helical" evidence="10">
    <location>
        <begin position="125"/>
        <end position="144"/>
    </location>
</feature>
<comment type="similarity">
    <text evidence="2">Belongs to the binding-protein-dependent transport system permease family. FecCD subfamily.</text>
</comment>
<evidence type="ECO:0000313" key="12">
    <source>
        <dbReference type="Proteomes" id="UP000257055"/>
    </source>
</evidence>
<evidence type="ECO:0000256" key="5">
    <source>
        <dbReference type="ARBA" id="ARBA00022496"/>
    </source>
</evidence>
<dbReference type="GO" id="GO:0033214">
    <property type="term" value="P:siderophore-iron import into cell"/>
    <property type="evidence" value="ECO:0007669"/>
    <property type="project" value="TreeGrafter"/>
</dbReference>
<comment type="subcellular location">
    <subcellularLocation>
        <location evidence="1">Cell membrane</location>
        <topology evidence="1">Multi-pass membrane protein</topology>
    </subcellularLocation>
</comment>
<feature type="transmembrane region" description="Helical" evidence="10">
    <location>
        <begin position="165"/>
        <end position="190"/>
    </location>
</feature>
<evidence type="ECO:0000256" key="3">
    <source>
        <dbReference type="ARBA" id="ARBA00022448"/>
    </source>
</evidence>
<feature type="transmembrane region" description="Helical" evidence="10">
    <location>
        <begin position="287"/>
        <end position="308"/>
    </location>
</feature>
<dbReference type="SUPFAM" id="SSF81345">
    <property type="entry name" value="ABC transporter involved in vitamin B12 uptake, BtuC"/>
    <property type="match status" value="1"/>
</dbReference>
<keyword evidence="5" id="KW-0406">Ion transport</keyword>
<keyword evidence="6 10" id="KW-0812">Transmembrane</keyword>
<evidence type="ECO:0000256" key="2">
    <source>
        <dbReference type="ARBA" id="ARBA00007935"/>
    </source>
</evidence>
<dbReference type="EMBL" id="LARY01000002">
    <property type="protein sequence ID" value="RDX00658.1"/>
    <property type="molecule type" value="Genomic_DNA"/>
</dbReference>
<feature type="transmembrane region" description="Helical" evidence="10">
    <location>
        <begin position="261"/>
        <end position="281"/>
    </location>
</feature>
<organism evidence="11 12">
    <name type="scientific">Listeria kieliensis</name>
    <dbReference type="NCBI Taxonomy" id="1621700"/>
    <lineage>
        <taxon>Bacteria</taxon>
        <taxon>Bacillati</taxon>
        <taxon>Bacillota</taxon>
        <taxon>Bacilli</taxon>
        <taxon>Bacillales</taxon>
        <taxon>Listeriaceae</taxon>
        <taxon>Listeria</taxon>
    </lineage>
</organism>
<keyword evidence="12" id="KW-1185">Reference proteome</keyword>
<evidence type="ECO:0000256" key="1">
    <source>
        <dbReference type="ARBA" id="ARBA00004651"/>
    </source>
</evidence>
<reference evidence="12" key="1">
    <citation type="submission" date="2015-04" db="EMBL/GenBank/DDBJ databases">
        <authorList>
            <person name="Schardt J."/>
            <person name="Mueller-Herbst S."/>
            <person name="Scherer S."/>
            <person name="Huptas C."/>
        </authorList>
    </citation>
    <scope>NUCLEOTIDE SEQUENCE [LARGE SCALE GENOMIC DNA]</scope>
    <source>
        <strain evidence="12">Kiel-L1</strain>
    </source>
</reference>
<keyword evidence="8" id="KW-0408">Iron</keyword>
<accession>A0A3D8TP49</accession>
<dbReference type="Gene3D" id="1.10.3470.10">
    <property type="entry name" value="ABC transporter involved in vitamin B12 uptake, BtuC"/>
    <property type="match status" value="1"/>
</dbReference>
<feature type="transmembrane region" description="Helical" evidence="10">
    <location>
        <begin position="6"/>
        <end position="28"/>
    </location>
</feature>